<gene>
    <name evidence="3" type="ORF">DEBURN_LOCUS2909</name>
</gene>
<dbReference type="PANTHER" id="PTHR14374">
    <property type="entry name" value="FOIE GRAS"/>
    <property type="match status" value="1"/>
</dbReference>
<dbReference type="EMBL" id="CAJVPK010000169">
    <property type="protein sequence ID" value="CAG8465752.1"/>
    <property type="molecule type" value="Genomic_DNA"/>
</dbReference>
<accession>A0A9N8VTG9</accession>
<feature type="region of interest" description="Disordered" evidence="1">
    <location>
        <begin position="33"/>
        <end position="52"/>
    </location>
</feature>
<reference evidence="3" key="1">
    <citation type="submission" date="2021-06" db="EMBL/GenBank/DDBJ databases">
        <authorList>
            <person name="Kallberg Y."/>
            <person name="Tangrot J."/>
            <person name="Rosling A."/>
        </authorList>
    </citation>
    <scope>NUCLEOTIDE SEQUENCE</scope>
    <source>
        <strain evidence="3">AZ414A</strain>
    </source>
</reference>
<dbReference type="OrthoDB" id="6278596at2759"/>
<dbReference type="Proteomes" id="UP000789706">
    <property type="component" value="Unassembled WGS sequence"/>
</dbReference>
<evidence type="ECO:0000313" key="4">
    <source>
        <dbReference type="Proteomes" id="UP000789706"/>
    </source>
</evidence>
<keyword evidence="4" id="KW-1185">Reference proteome</keyword>
<protein>
    <submittedName>
        <fullName evidence="3">3204_t:CDS:1</fullName>
    </submittedName>
</protein>
<proteinExistence type="predicted"/>
<evidence type="ECO:0000259" key="2">
    <source>
        <dbReference type="Pfam" id="PF11817"/>
    </source>
</evidence>
<evidence type="ECO:0000313" key="3">
    <source>
        <dbReference type="EMBL" id="CAG8465752.1"/>
    </source>
</evidence>
<dbReference type="AlphaFoldDB" id="A0A9N8VTG9"/>
<dbReference type="Pfam" id="PF11817">
    <property type="entry name" value="Foie-gras_1"/>
    <property type="match status" value="1"/>
</dbReference>
<name>A0A9N8VTG9_9GLOM</name>
<comment type="caution">
    <text evidence="3">The sequence shown here is derived from an EMBL/GenBank/DDBJ whole genome shotgun (WGS) entry which is preliminary data.</text>
</comment>
<organism evidence="3 4">
    <name type="scientific">Diversispora eburnea</name>
    <dbReference type="NCBI Taxonomy" id="1213867"/>
    <lineage>
        <taxon>Eukaryota</taxon>
        <taxon>Fungi</taxon>
        <taxon>Fungi incertae sedis</taxon>
        <taxon>Mucoromycota</taxon>
        <taxon>Glomeromycotina</taxon>
        <taxon>Glomeromycetes</taxon>
        <taxon>Diversisporales</taxon>
        <taxon>Diversisporaceae</taxon>
        <taxon>Diversispora</taxon>
    </lineage>
</organism>
<evidence type="ECO:0000256" key="1">
    <source>
        <dbReference type="SAM" id="MobiDB-lite"/>
    </source>
</evidence>
<dbReference type="InterPro" id="IPR021773">
    <property type="entry name" value="TPC11"/>
</dbReference>
<sequence>MDSYPQEFIYHHVPLMFVMGLGTMKDLTEQVTITSPTSPVSPKSVHSRQSSFSSTTSVLTKHQLSKTLLSLLTAKSQNGIWESGKIANPIFHVMAVDKSYQFPPRKPMVRPQQIPPISNPHSSLSPLNPNSPVYPDGLIPPAWVHKHREILPSVFVGFYDLWHKSLDIKLDVESDNLLNEKDDSSSILQEPLGTSEPIEKEKDLNLGLEINEKRKSLYERGIKFAVVILLRSQHLDEQITDDRLSYIRKASGLEGKSCFFALSPHADLSDFASNLQKALYEHGLNYYREHGKRVRRKRSRFNNPGVNYIRPPIDHSDNAPLGVQGWLARYDYKLATFAEFRLQTRSKRWIEARILADCINLKICKMNLYIDSPSAAMMQLNKHFNTFNKLCNTVGIGESTFEYWAWLSRQYRVFGEMLEIATRSGYNIPDPLTITHSTSSDYRSSSSFANTGVNPSLVLQHPGFYYHLAAKYNSIRGDKFLEMEKTLKNYDKNWHTILESILRWSLKCAKESSIHKNIMDYYIELLCDQFQMSEEMRVNLQNEFINMMNNNEITNSLHVVDMNDINSFLNCYVHYKEPETFVGTSTDFQVTFSSPPTTPPIPLRFSFLRFSFNDEYFNHYLIDNEQEILSAYDKLQLIDCKDCQREEREGEGYVWVKNVDLTISKNSTKVFEGSVIPRESGELQLRFDVNSHREENLKRKWLTLTNNKEQDQQGINQKVPHAKLDIKVKYQAPALLDEYFPIELTMVNLESDDIKALFHAEIVLDPSHNGTNHLKNIDFGIIPTNGSLVKTIFVIGKKSTNIRDLNFGIYYAFVSSLPQSLPPSQGWIEKRMEIRLSFITPFSINFNISPQGERFVQTKKLQKSHHRKIEKYLLKARISNTCPWDINVSAIDLVLFDQANAQTKMDIIASSTETINESLEQVWKPGHIYNFICLLKLVIIDDKLLDQNIDIGLLDIQWKR</sequence>
<feature type="domain" description="Trafficking protein particle complex subunit 11" evidence="2">
    <location>
        <begin position="348"/>
        <end position="479"/>
    </location>
</feature>
<dbReference type="PANTHER" id="PTHR14374:SF0">
    <property type="entry name" value="TRAFFICKING PROTEIN PARTICLE COMPLEX SUBUNIT 11"/>
    <property type="match status" value="1"/>
</dbReference>